<protein>
    <submittedName>
        <fullName evidence="5">Homocysteine S-methyltransferase family protein</fullName>
    </submittedName>
</protein>
<evidence type="ECO:0000313" key="6">
    <source>
        <dbReference type="Proteomes" id="UP001239909"/>
    </source>
</evidence>
<feature type="binding site" evidence="3">
    <location>
        <position position="292"/>
    </location>
    <ligand>
        <name>Zn(2+)</name>
        <dbReference type="ChEBI" id="CHEBI:29105"/>
    </ligand>
</feature>
<name>A0ABQ6LC79_9RHOB</name>
<evidence type="ECO:0000256" key="1">
    <source>
        <dbReference type="ARBA" id="ARBA00022603"/>
    </source>
</evidence>
<feature type="binding site" evidence="3">
    <location>
        <position position="293"/>
    </location>
    <ligand>
        <name>Zn(2+)</name>
        <dbReference type="ChEBI" id="CHEBI:29105"/>
    </ligand>
</feature>
<keyword evidence="6" id="KW-1185">Reference proteome</keyword>
<gene>
    <name evidence="5" type="ORF">LNKW23_01990</name>
</gene>
<keyword evidence="3" id="KW-0862">Zinc</keyword>
<reference evidence="5 6" key="1">
    <citation type="submission" date="2023-04" db="EMBL/GenBank/DDBJ databases">
        <title>Marinoamorphus aggregata gen. nov., sp. Nov., isolate from tissue of brittle star Ophioplocus japonicus.</title>
        <authorList>
            <person name="Kawano K."/>
            <person name="Sawayama S."/>
            <person name="Nakagawa S."/>
        </authorList>
    </citation>
    <scope>NUCLEOTIDE SEQUENCE [LARGE SCALE GENOMIC DNA]</scope>
    <source>
        <strain evidence="5 6">NKW23</strain>
    </source>
</reference>
<comment type="caution">
    <text evidence="5">The sequence shown here is derived from an EMBL/GenBank/DDBJ whole genome shotgun (WGS) entry which is preliminary data.</text>
</comment>
<dbReference type="InterPro" id="IPR003726">
    <property type="entry name" value="HCY_dom"/>
</dbReference>
<dbReference type="Pfam" id="PF02574">
    <property type="entry name" value="S-methyl_trans"/>
    <property type="match status" value="1"/>
</dbReference>
<comment type="cofactor">
    <cofactor evidence="3">
        <name>Zn(2+)</name>
        <dbReference type="ChEBI" id="CHEBI:29105"/>
    </cofactor>
</comment>
<dbReference type="EMBL" id="BSYI01000001">
    <property type="protein sequence ID" value="GMG80987.1"/>
    <property type="molecule type" value="Genomic_DNA"/>
</dbReference>
<sequence>MSFPAQRDGVIHLTEGGTETEIMYKFGHELPEFAAFPLLDKPDAAAALRGMYQRYLDVCARHGLAALMAGLDYRLSPDWGARLGYSPEGLAEMQARCIAFLREVAAPYAGQIPEIRIAGGLGPRGDAYGTGGGITEAEAEDYHAWQLGELARLGVDIVWAATFNNVPEAVGVARAAHRLGLPLTISFTLTGEHRLRSGASLKEAVEETDRLAGEAAPAFYGINCSHPLEFAPAIEPGDWFARVRSLRPNAAKMDKVALCKIGHLEEGDPVELGQMMGDLARRHPHLDVFGGCCGSWESHLEEIARNLRAARAPAPA</sequence>
<evidence type="ECO:0000313" key="5">
    <source>
        <dbReference type="EMBL" id="GMG80987.1"/>
    </source>
</evidence>
<accession>A0ABQ6LC79</accession>
<keyword evidence="3" id="KW-0479">Metal-binding</keyword>
<evidence type="ECO:0000259" key="4">
    <source>
        <dbReference type="PROSITE" id="PS50970"/>
    </source>
</evidence>
<keyword evidence="1 3" id="KW-0489">Methyltransferase</keyword>
<evidence type="ECO:0000256" key="2">
    <source>
        <dbReference type="ARBA" id="ARBA00022679"/>
    </source>
</evidence>
<dbReference type="PROSITE" id="PS50970">
    <property type="entry name" value="HCY"/>
    <property type="match status" value="1"/>
</dbReference>
<keyword evidence="2 3" id="KW-0808">Transferase</keyword>
<feature type="binding site" evidence="3">
    <location>
        <position position="224"/>
    </location>
    <ligand>
        <name>Zn(2+)</name>
        <dbReference type="ChEBI" id="CHEBI:29105"/>
    </ligand>
</feature>
<dbReference type="Proteomes" id="UP001239909">
    <property type="component" value="Unassembled WGS sequence"/>
</dbReference>
<evidence type="ECO:0000256" key="3">
    <source>
        <dbReference type="PROSITE-ProRule" id="PRU00333"/>
    </source>
</evidence>
<dbReference type="RefSeq" id="WP_285669610.1">
    <property type="nucleotide sequence ID" value="NZ_BSYI01000001.1"/>
</dbReference>
<proteinExistence type="predicted"/>
<dbReference type="Gene3D" id="3.20.20.330">
    <property type="entry name" value="Homocysteine-binding-like domain"/>
    <property type="match status" value="1"/>
</dbReference>
<dbReference type="SUPFAM" id="SSF82282">
    <property type="entry name" value="Homocysteine S-methyltransferase"/>
    <property type="match status" value="1"/>
</dbReference>
<feature type="domain" description="Hcy-binding" evidence="4">
    <location>
        <begin position="1"/>
        <end position="307"/>
    </location>
</feature>
<dbReference type="PANTHER" id="PTHR11103">
    <property type="entry name" value="SLR1189 PROTEIN"/>
    <property type="match status" value="1"/>
</dbReference>
<dbReference type="PANTHER" id="PTHR11103:SF18">
    <property type="entry name" value="SLR1189 PROTEIN"/>
    <property type="match status" value="1"/>
</dbReference>
<dbReference type="InterPro" id="IPR036589">
    <property type="entry name" value="HCY_dom_sf"/>
</dbReference>
<organism evidence="5 6">
    <name type="scientific">Paralimibaculum aggregatum</name>
    <dbReference type="NCBI Taxonomy" id="3036245"/>
    <lineage>
        <taxon>Bacteria</taxon>
        <taxon>Pseudomonadati</taxon>
        <taxon>Pseudomonadota</taxon>
        <taxon>Alphaproteobacteria</taxon>
        <taxon>Rhodobacterales</taxon>
        <taxon>Paracoccaceae</taxon>
        <taxon>Paralimibaculum</taxon>
    </lineage>
</organism>